<evidence type="ECO:0000313" key="6">
    <source>
        <dbReference type="Proteomes" id="UP000265100"/>
    </source>
</evidence>
<evidence type="ECO:0000259" key="3">
    <source>
        <dbReference type="PROSITE" id="PS50052"/>
    </source>
</evidence>
<feature type="compositionally biased region" description="Basic and acidic residues" evidence="2">
    <location>
        <begin position="342"/>
        <end position="351"/>
    </location>
</feature>
<dbReference type="SMART" id="SM00228">
    <property type="entry name" value="PDZ"/>
    <property type="match status" value="3"/>
</dbReference>
<dbReference type="GO" id="GO:1905605">
    <property type="term" value="P:positive regulation of blood-brain barrier permeability"/>
    <property type="evidence" value="ECO:0007669"/>
    <property type="project" value="TreeGrafter"/>
</dbReference>
<dbReference type="Gene3D" id="2.30.30.40">
    <property type="entry name" value="SH3 Domains"/>
    <property type="match status" value="1"/>
</dbReference>
<protein>
    <recommendedName>
        <fullName evidence="7">Tight junction protein 3</fullName>
    </recommendedName>
</protein>
<dbReference type="InterPro" id="IPR027417">
    <property type="entry name" value="P-loop_NTPase"/>
</dbReference>
<dbReference type="CDD" id="cd12028">
    <property type="entry name" value="SH3_ZO-3"/>
    <property type="match status" value="1"/>
</dbReference>
<dbReference type="GO" id="GO:0098609">
    <property type="term" value="P:cell-cell adhesion"/>
    <property type="evidence" value="ECO:0007669"/>
    <property type="project" value="TreeGrafter"/>
</dbReference>
<dbReference type="Proteomes" id="UP000265100">
    <property type="component" value="Chromosome 23"/>
</dbReference>
<feature type="region of interest" description="Disordered" evidence="2">
    <location>
        <begin position="314"/>
        <end position="356"/>
    </location>
</feature>
<reference evidence="5" key="1">
    <citation type="submission" date="2018-05" db="EMBL/GenBank/DDBJ databases">
        <authorList>
            <person name="Datahose"/>
        </authorList>
    </citation>
    <scope>NUCLEOTIDE SEQUENCE</scope>
</reference>
<evidence type="ECO:0000256" key="2">
    <source>
        <dbReference type="SAM" id="MobiDB-lite"/>
    </source>
</evidence>
<dbReference type="GO" id="GO:0150105">
    <property type="term" value="P:protein localization to cell-cell junction"/>
    <property type="evidence" value="ECO:0007669"/>
    <property type="project" value="TreeGrafter"/>
</dbReference>
<dbReference type="InterPro" id="IPR001478">
    <property type="entry name" value="PDZ"/>
</dbReference>
<dbReference type="InterPro" id="IPR008144">
    <property type="entry name" value="Guanylate_kin-like_dom"/>
</dbReference>
<dbReference type="InterPro" id="IPR036034">
    <property type="entry name" value="PDZ_sf"/>
</dbReference>
<dbReference type="SMART" id="SM00072">
    <property type="entry name" value="GuKc"/>
    <property type="match status" value="1"/>
</dbReference>
<dbReference type="Pfam" id="PF00595">
    <property type="entry name" value="PDZ"/>
    <property type="match status" value="3"/>
</dbReference>
<feature type="domain" description="PDZ" evidence="4">
    <location>
        <begin position="228"/>
        <end position="306"/>
    </location>
</feature>
<dbReference type="Gene3D" id="3.40.50.300">
    <property type="entry name" value="P-loop containing nucleotide triphosphate hydrolases"/>
    <property type="match status" value="1"/>
</dbReference>
<reference evidence="5" key="3">
    <citation type="submission" date="2025-09" db="UniProtKB">
        <authorList>
            <consortium name="Ensembl"/>
        </authorList>
    </citation>
    <scope>IDENTIFICATION</scope>
</reference>
<dbReference type="GeneTree" id="ENSGT00940000160036"/>
<dbReference type="Gene3D" id="2.30.42.10">
    <property type="match status" value="3"/>
</dbReference>
<dbReference type="GO" id="GO:0090557">
    <property type="term" value="P:establishment of endothelial intestinal barrier"/>
    <property type="evidence" value="ECO:0007669"/>
    <property type="project" value="TreeGrafter"/>
</dbReference>
<dbReference type="GO" id="GO:0005923">
    <property type="term" value="C:bicellular tight junction"/>
    <property type="evidence" value="ECO:0007669"/>
    <property type="project" value="InterPro"/>
</dbReference>
<dbReference type="GO" id="GO:0050839">
    <property type="term" value="F:cell adhesion molecule binding"/>
    <property type="evidence" value="ECO:0007669"/>
    <property type="project" value="TreeGrafter"/>
</dbReference>
<gene>
    <name evidence="5" type="primary">TJP3</name>
</gene>
<feature type="region of interest" description="Disordered" evidence="2">
    <location>
        <begin position="121"/>
        <end position="204"/>
    </location>
</feature>
<dbReference type="Pfam" id="PF07653">
    <property type="entry name" value="SH3_2"/>
    <property type="match status" value="1"/>
</dbReference>
<dbReference type="CDD" id="cd06729">
    <property type="entry name" value="PDZ3_ZO1-like_domain"/>
    <property type="match status" value="1"/>
</dbReference>
<dbReference type="CDD" id="cd06727">
    <property type="entry name" value="PDZ1_ZO1-like"/>
    <property type="match status" value="1"/>
</dbReference>
<evidence type="ECO:0000259" key="4">
    <source>
        <dbReference type="PROSITE" id="PS50106"/>
    </source>
</evidence>
<sequence>MKLTERLKRLKHLGSVPPEPPPLLVVPKPGMEEITIWEQHTITLNKDSKLGFGFAISGGRDKPQPDGDTSILVSDVLPNGPAMGRLFTKDQIVMVNGEPMDNVHSNYTIQTLKSCGKTANITVKRPRKIQIPATSSTRPTRAASHSNLLDADPPRRQRRHSDGSDNMDSSRYRDDDRYRADDRYRTNDRYTRRSPTPERNGLANAAPLISSGYKRLPLKNVSEKPIRTTLIKKKTTDEYGLKLGSQIFIKHMTETGLAAREGTLQEGDLILKQINGMTTENLSLLETKHLVEKSRGKLTMTVLRDDRRFLVSIPEVEDSPQNSDYERRKDSSSDASPPPPPVRRERDRDSLDQNNKYKYSSDVKTVSFIKESSLGLRLVGGNDVGIFVGGVQPHSPAYEHGMKEGDQIMQVNKVDFGHFTREEAANFLLELRTGERVEISTQHKMDIYKKILKSNLGDNFYIRTHFDHDPDNPIGLGFTRGEVFRVVDTMHRGKIGSWLAIRMGNDLHEMDKGTIPNQIKAEKMANIEKAQRATGERQATGPRAEFWKLRGLRGNKKNEKNMRRSREDLLQLTIQGKFPAYERVLLREANFKRPIVILGPLNDIAMEKLAREMPDDYEVAGWFVLDGGSTVIKLDTVRRIAEKDKHPLLDITPTAVERLNYIQYHPMVLFLDPHNRKDVKTMRQRYSPKSSKSSRRLYSQAIKMRKHCSHLFSARVDLDPSSHSWYESLKNKIRHEQTKPVWVSEVTVQHTASLHTHICTLKRL</sequence>
<dbReference type="SUPFAM" id="SSF50044">
    <property type="entry name" value="SH3-domain"/>
    <property type="match status" value="1"/>
</dbReference>
<feature type="domain" description="PDZ" evidence="4">
    <location>
        <begin position="370"/>
        <end position="428"/>
    </location>
</feature>
<dbReference type="PROSITE" id="PS50052">
    <property type="entry name" value="GUANYLATE_KINASE_2"/>
    <property type="match status" value="1"/>
</dbReference>
<dbReference type="InterPro" id="IPR005420">
    <property type="entry name" value="ZO-3"/>
</dbReference>
<feature type="domain" description="Guanylate kinase-like" evidence="3">
    <location>
        <begin position="618"/>
        <end position="734"/>
    </location>
</feature>
<feature type="compositionally biased region" description="Basic and acidic residues" evidence="2">
    <location>
        <begin position="152"/>
        <end position="191"/>
    </location>
</feature>
<dbReference type="PANTHER" id="PTHR13865:SF11">
    <property type="entry name" value="TIGHT JUNCTION PROTEIN ZO-3"/>
    <property type="match status" value="1"/>
</dbReference>
<dbReference type="SUPFAM" id="SSF52540">
    <property type="entry name" value="P-loop containing nucleoside triphosphate hydrolases"/>
    <property type="match status" value="1"/>
</dbReference>
<dbReference type="FunFam" id="2.30.42.10:FF:000009">
    <property type="entry name" value="Putative tight junction protein ZO-1"/>
    <property type="match status" value="1"/>
</dbReference>
<dbReference type="Pfam" id="PF00625">
    <property type="entry name" value="Guanylate_kin"/>
    <property type="match status" value="1"/>
</dbReference>
<dbReference type="InterPro" id="IPR036028">
    <property type="entry name" value="SH3-like_dom_sf"/>
</dbReference>
<evidence type="ECO:0000256" key="1">
    <source>
        <dbReference type="ARBA" id="ARBA00022443"/>
    </source>
</evidence>
<dbReference type="AlphaFoldDB" id="A0AAX7TN00"/>
<accession>A0AAX7TN00</accession>
<name>A0AAX7TN00_ASTCA</name>
<dbReference type="FunFam" id="2.30.42.10:FF:000013">
    <property type="entry name" value="Putative tight junction protein ZO-1"/>
    <property type="match status" value="1"/>
</dbReference>
<dbReference type="InterPro" id="IPR008145">
    <property type="entry name" value="GK/Ca_channel_bsu"/>
</dbReference>
<dbReference type="InterPro" id="IPR001452">
    <property type="entry name" value="SH3_domain"/>
</dbReference>
<dbReference type="PROSITE" id="PS50106">
    <property type="entry name" value="PDZ"/>
    <property type="match status" value="3"/>
</dbReference>
<evidence type="ECO:0000313" key="5">
    <source>
        <dbReference type="Ensembl" id="ENSACLP00000055106.1"/>
    </source>
</evidence>
<proteinExistence type="predicted"/>
<reference evidence="5" key="2">
    <citation type="submission" date="2025-08" db="UniProtKB">
        <authorList>
            <consortium name="Ensembl"/>
        </authorList>
    </citation>
    <scope>IDENTIFICATION</scope>
</reference>
<keyword evidence="6" id="KW-1185">Reference proteome</keyword>
<feature type="domain" description="PDZ" evidence="4">
    <location>
        <begin position="41"/>
        <end position="127"/>
    </location>
</feature>
<organism evidence="5 6">
    <name type="scientific">Astatotilapia calliptera</name>
    <name type="common">Eastern happy</name>
    <name type="synonym">Chromis callipterus</name>
    <dbReference type="NCBI Taxonomy" id="8154"/>
    <lineage>
        <taxon>Eukaryota</taxon>
        <taxon>Metazoa</taxon>
        <taxon>Chordata</taxon>
        <taxon>Craniata</taxon>
        <taxon>Vertebrata</taxon>
        <taxon>Euteleostomi</taxon>
        <taxon>Actinopterygii</taxon>
        <taxon>Neopterygii</taxon>
        <taxon>Teleostei</taxon>
        <taxon>Neoteleostei</taxon>
        <taxon>Acanthomorphata</taxon>
        <taxon>Ovalentaria</taxon>
        <taxon>Cichlomorphae</taxon>
        <taxon>Cichliformes</taxon>
        <taxon>Cichlidae</taxon>
        <taxon>African cichlids</taxon>
        <taxon>Pseudocrenilabrinae</taxon>
        <taxon>Haplochromini</taxon>
        <taxon>Astatotilapia</taxon>
    </lineage>
</organism>
<dbReference type="GO" id="GO:0005886">
    <property type="term" value="C:plasma membrane"/>
    <property type="evidence" value="ECO:0007669"/>
    <property type="project" value="TreeGrafter"/>
</dbReference>
<dbReference type="GO" id="GO:0045216">
    <property type="term" value="P:cell-cell junction organization"/>
    <property type="evidence" value="ECO:0007669"/>
    <property type="project" value="TreeGrafter"/>
</dbReference>
<dbReference type="PANTHER" id="PTHR13865">
    <property type="entry name" value="TIGHT JUNCTION PROTEIN"/>
    <property type="match status" value="1"/>
</dbReference>
<feature type="compositionally biased region" description="Polar residues" evidence="2">
    <location>
        <begin position="132"/>
        <end position="147"/>
    </location>
</feature>
<dbReference type="CDD" id="cd06728">
    <property type="entry name" value="PDZ2_ZO1-like_ds"/>
    <property type="match status" value="1"/>
</dbReference>
<keyword evidence="1" id="KW-0728">SH3 domain</keyword>
<evidence type="ECO:0008006" key="7">
    <source>
        <dbReference type="Google" id="ProtNLM"/>
    </source>
</evidence>
<dbReference type="Ensembl" id="ENSACLT00000069479.1">
    <property type="protein sequence ID" value="ENSACLP00000055106.1"/>
    <property type="gene ID" value="ENSACLG00000005193.2"/>
</dbReference>
<dbReference type="SUPFAM" id="SSF50156">
    <property type="entry name" value="PDZ domain-like"/>
    <property type="match status" value="3"/>
</dbReference>
<dbReference type="PRINTS" id="PR01600">
    <property type="entry name" value="ZONOCCLUDNS3"/>
</dbReference>